<dbReference type="GO" id="GO:0000287">
    <property type="term" value="F:magnesium ion binding"/>
    <property type="evidence" value="ECO:0007669"/>
    <property type="project" value="InterPro"/>
</dbReference>
<feature type="binding site" evidence="12">
    <location>
        <position position="175"/>
    </location>
    <ligand>
        <name>CoA</name>
        <dbReference type="ChEBI" id="CHEBI:57287"/>
    </ligand>
</feature>
<gene>
    <name evidence="16" type="ORF">DXT89_06220</name>
</gene>
<evidence type="ECO:0000256" key="2">
    <source>
        <dbReference type="ARBA" id="ARBA00004993"/>
    </source>
</evidence>
<dbReference type="GO" id="GO:0005886">
    <property type="term" value="C:plasma membrane"/>
    <property type="evidence" value="ECO:0007669"/>
    <property type="project" value="TreeGrafter"/>
</dbReference>
<feature type="binding site" evidence="12">
    <location>
        <position position="60"/>
    </location>
    <ligand>
        <name>CoA</name>
        <dbReference type="ChEBI" id="CHEBI:57287"/>
    </ligand>
</feature>
<dbReference type="PANTHER" id="PTHR38096">
    <property type="entry name" value="ENTEROBACTIN SYNTHASE COMPONENT D"/>
    <property type="match status" value="1"/>
</dbReference>
<comment type="catalytic activity">
    <reaction evidence="10">
        <text>apo-[aryl-carrier protein] + CoA = holo-[aryl-carrier protein] + adenosine 3',5'-bisphosphate + H(+)</text>
        <dbReference type="Rhea" id="RHEA:48404"/>
        <dbReference type="Rhea" id="RHEA-COMP:15903"/>
        <dbReference type="Rhea" id="RHEA-COMP:17557"/>
        <dbReference type="ChEBI" id="CHEBI:15378"/>
        <dbReference type="ChEBI" id="CHEBI:29999"/>
        <dbReference type="ChEBI" id="CHEBI:57287"/>
        <dbReference type="ChEBI" id="CHEBI:58343"/>
        <dbReference type="ChEBI" id="CHEBI:64479"/>
    </reaction>
</comment>
<feature type="binding site" evidence="12">
    <location>
        <position position="68"/>
    </location>
    <ligand>
        <name>CoA</name>
        <dbReference type="ChEBI" id="CHEBI:57287"/>
    </ligand>
</feature>
<dbReference type="GO" id="GO:0009366">
    <property type="term" value="C:enterobactin synthetase complex"/>
    <property type="evidence" value="ECO:0007669"/>
    <property type="project" value="InterPro"/>
</dbReference>
<evidence type="ECO:0000313" key="16">
    <source>
        <dbReference type="EMBL" id="KAA3530308.1"/>
    </source>
</evidence>
<comment type="subunit">
    <text evidence="4">EntB, EntD, EntE, and EntF form a multienzyme complex called enterobactin synthase.</text>
</comment>
<feature type="binding site" evidence="12">
    <location>
        <position position="171"/>
    </location>
    <ligand>
        <name>CoA</name>
        <dbReference type="ChEBI" id="CHEBI:57287"/>
    </ligand>
</feature>
<dbReference type="InterPro" id="IPR008278">
    <property type="entry name" value="4-PPantetheinyl_Trfase_dom"/>
</dbReference>
<feature type="binding site" evidence="12">
    <location>
        <position position="127"/>
    </location>
    <ligand>
        <name>CoA</name>
        <dbReference type="ChEBI" id="CHEBI:57287"/>
    </ligand>
</feature>
<sequence length="244" mass="26347">MSQQANNQVEIYSSCPVPPLFEGFISHRAVRFRPDDFTPEAAMELGVPLPDSMGKAVAKRKAEYVGGRFCAMEAIAAQTGQPAAPVTAGPRGEPVWPPGLVGSITHTNGFAAAAVADAARFRSLGMDTEQVMTAQVMGNVRERICGPEDRFGAGSSFLPELHTTLVFSAKESLFKCLYPLVGKMFWFEDALIRIDPDRDGLFTAELLSRLHVEFPAGTVIEGRFCLTPGLVHTGISLAKDEAVF</sequence>
<dbReference type="UniPathway" id="UPA00017"/>
<organism evidence="16 17">
    <name type="scientific">Agrobacterium vitis</name>
    <name type="common">Rhizobium vitis</name>
    <dbReference type="NCBI Taxonomy" id="373"/>
    <lineage>
        <taxon>Bacteria</taxon>
        <taxon>Pseudomonadati</taxon>
        <taxon>Pseudomonadota</taxon>
        <taxon>Alphaproteobacteria</taxon>
        <taxon>Hyphomicrobiales</taxon>
        <taxon>Rhizobiaceae</taxon>
        <taxon>Rhizobium/Agrobacterium group</taxon>
        <taxon>Agrobacterium</taxon>
    </lineage>
</organism>
<feature type="domain" description="4'-phosphopantetheinyl transferase N-terminal" evidence="15">
    <location>
        <begin position="55"/>
        <end position="116"/>
    </location>
</feature>
<evidence type="ECO:0000256" key="4">
    <source>
        <dbReference type="ARBA" id="ARBA00011503"/>
    </source>
</evidence>
<dbReference type="EMBL" id="QUSG01000002">
    <property type="protein sequence ID" value="KAA3530308.1"/>
    <property type="molecule type" value="Genomic_DNA"/>
</dbReference>
<dbReference type="InterPro" id="IPR041354">
    <property type="entry name" value="4PPT_N"/>
</dbReference>
<feature type="binding site" evidence="12">
    <location>
        <begin position="105"/>
        <end position="106"/>
    </location>
    <ligand>
        <name>CoA</name>
        <dbReference type="ChEBI" id="CHEBI:57287"/>
    </ligand>
</feature>
<dbReference type="PRINTS" id="PR01399">
    <property type="entry name" value="ENTSNTHTASED"/>
</dbReference>
<evidence type="ECO:0000256" key="1">
    <source>
        <dbReference type="ARBA" id="ARBA00003937"/>
    </source>
</evidence>
<evidence type="ECO:0000256" key="9">
    <source>
        <dbReference type="ARBA" id="ARBA00031996"/>
    </source>
</evidence>
<dbReference type="GO" id="GO:0009239">
    <property type="term" value="P:enterobactin biosynthetic process"/>
    <property type="evidence" value="ECO:0007669"/>
    <property type="project" value="UniProtKB-UniPathway"/>
</dbReference>
<dbReference type="InterPro" id="IPR003542">
    <property type="entry name" value="Enbac_synth_compD-like"/>
</dbReference>
<dbReference type="GO" id="GO:0008897">
    <property type="term" value="F:holo-[acyl-carrier-protein] synthase activity"/>
    <property type="evidence" value="ECO:0007669"/>
    <property type="project" value="InterPro"/>
</dbReference>
<keyword evidence="13" id="KW-0479">Metal-binding</keyword>
<comment type="similarity">
    <text evidence="3">Belongs to the P-Pant transferase superfamily. EntD family.</text>
</comment>
<evidence type="ECO:0000256" key="10">
    <source>
        <dbReference type="ARBA" id="ARBA00049176"/>
    </source>
</evidence>
<evidence type="ECO:0000256" key="6">
    <source>
        <dbReference type="ARBA" id="ARBA00022679"/>
    </source>
</evidence>
<comment type="caution">
    <text evidence="16">The sequence shown here is derived from an EMBL/GenBank/DDBJ whole genome shotgun (WGS) entry which is preliminary data.</text>
</comment>
<comment type="function">
    <text evidence="1">Involved in the biosynthesis of the siderophore enterobactin (enterochelin), which is a macrocyclic trimeric lactone of N-(2,3-dihydroxybenzoyl)-serine. The serine trilactone serves as a scaffolding for the three catechol functionalities that provide hexadentate coordination for the tightly ligated iron(2+) atoms. Plays an essential role in the assembly of the enterobactin by catalyzing the transfer of the 4'-phosphopantetheine (Ppant) moiety from coenzyme A to the apo-domains of both EntB (ArCP domain) and EntF (PCP domain) to yield their holo-forms which make them competent for the activation of 2,3-dihydroxybenzoate (DHB) and L-serine, respectively.</text>
</comment>
<dbReference type="SUPFAM" id="SSF56214">
    <property type="entry name" value="4'-phosphopantetheinyl transferase"/>
    <property type="match status" value="1"/>
</dbReference>
<dbReference type="Gene3D" id="3.90.470.20">
    <property type="entry name" value="4'-phosphopantetheinyl transferase domain"/>
    <property type="match status" value="1"/>
</dbReference>
<feature type="binding site" evidence="13">
    <location>
        <position position="127"/>
    </location>
    <ligand>
        <name>Mg(2+)</name>
        <dbReference type="ChEBI" id="CHEBI:18420"/>
    </ligand>
</feature>
<evidence type="ECO:0000256" key="5">
    <source>
        <dbReference type="ARBA" id="ARBA00019087"/>
    </source>
</evidence>
<reference evidence="16 17" key="1">
    <citation type="submission" date="2018-08" db="EMBL/GenBank/DDBJ databases">
        <title>Genome sequencing of Agrobacterium vitis strain ICMP 10754.</title>
        <authorList>
            <person name="Visnovsky S.B."/>
            <person name="Pitman A.R."/>
        </authorList>
    </citation>
    <scope>NUCLEOTIDE SEQUENCE [LARGE SCALE GENOMIC DNA]</scope>
    <source>
        <strain evidence="16 17">ICMP 10754</strain>
    </source>
</reference>
<evidence type="ECO:0000259" key="14">
    <source>
        <dbReference type="Pfam" id="PF01648"/>
    </source>
</evidence>
<evidence type="ECO:0000256" key="8">
    <source>
        <dbReference type="ARBA" id="ARBA00029894"/>
    </source>
</evidence>
<dbReference type="PANTHER" id="PTHR38096:SF1">
    <property type="entry name" value="ENTEROBACTIN SYNTHASE COMPONENT D"/>
    <property type="match status" value="1"/>
</dbReference>
<protein>
    <recommendedName>
        <fullName evidence="5">Enterobactin synthase component D</fullName>
    </recommendedName>
    <alternativeName>
        <fullName evidence="8">4'-phosphopantetheinyl transferase EntD</fullName>
    </alternativeName>
    <alternativeName>
        <fullName evidence="9">Enterochelin synthase D</fullName>
    </alternativeName>
</protein>
<keyword evidence="13" id="KW-0460">Magnesium</keyword>
<name>A0A368P493_AGRVI</name>
<dbReference type="Pfam" id="PF17837">
    <property type="entry name" value="4PPT_N"/>
    <property type="match status" value="1"/>
</dbReference>
<keyword evidence="6 16" id="KW-0808">Transferase</keyword>
<feature type="domain" description="4'-phosphopantetheinyl transferase" evidence="14">
    <location>
        <begin position="123"/>
        <end position="208"/>
    </location>
</feature>
<evidence type="ECO:0000256" key="11">
    <source>
        <dbReference type="ARBA" id="ARBA00049191"/>
    </source>
</evidence>
<dbReference type="AlphaFoldDB" id="A0A368P493"/>
<evidence type="ECO:0000256" key="13">
    <source>
        <dbReference type="PIRSR" id="PIRSR603542-2"/>
    </source>
</evidence>
<keyword evidence="7" id="KW-0259">Enterobactin biosynthesis</keyword>
<dbReference type="Pfam" id="PF01648">
    <property type="entry name" value="ACPS"/>
    <property type="match status" value="1"/>
</dbReference>
<proteinExistence type="inferred from homology"/>
<accession>A0A368P493</accession>
<evidence type="ECO:0000313" key="17">
    <source>
        <dbReference type="Proteomes" id="UP000436911"/>
    </source>
</evidence>
<comment type="cofactor">
    <cofactor evidence="13">
        <name>Mg(2+)</name>
        <dbReference type="ChEBI" id="CHEBI:18420"/>
    </cofactor>
</comment>
<comment type="catalytic activity">
    <reaction evidence="11">
        <text>apo-[peptidyl-carrier protein] + CoA = holo-[peptidyl-carrier protein] + adenosine 3',5'-bisphosphate + H(+)</text>
        <dbReference type="Rhea" id="RHEA:46228"/>
        <dbReference type="Rhea" id="RHEA-COMP:11479"/>
        <dbReference type="Rhea" id="RHEA-COMP:11480"/>
        <dbReference type="ChEBI" id="CHEBI:15378"/>
        <dbReference type="ChEBI" id="CHEBI:29999"/>
        <dbReference type="ChEBI" id="CHEBI:57287"/>
        <dbReference type="ChEBI" id="CHEBI:58343"/>
        <dbReference type="ChEBI" id="CHEBI:64479"/>
    </reaction>
</comment>
<dbReference type="Proteomes" id="UP000436911">
    <property type="component" value="Unassembled WGS sequence"/>
</dbReference>
<comment type="pathway">
    <text evidence="2">Siderophore biosynthesis; enterobactin biosynthesis.</text>
</comment>
<feature type="binding site" evidence="13">
    <location>
        <position position="129"/>
    </location>
    <ligand>
        <name>Mg(2+)</name>
        <dbReference type="ChEBI" id="CHEBI:18420"/>
    </ligand>
</feature>
<evidence type="ECO:0000256" key="7">
    <source>
        <dbReference type="ARBA" id="ARBA00023191"/>
    </source>
</evidence>
<dbReference type="InterPro" id="IPR037143">
    <property type="entry name" value="4-PPantetheinyl_Trfase_dom_sf"/>
</dbReference>
<evidence type="ECO:0000259" key="15">
    <source>
        <dbReference type="Pfam" id="PF17837"/>
    </source>
</evidence>
<evidence type="ECO:0000256" key="3">
    <source>
        <dbReference type="ARBA" id="ARBA00008342"/>
    </source>
</evidence>
<evidence type="ECO:0000256" key="12">
    <source>
        <dbReference type="PIRSR" id="PIRSR603542-1"/>
    </source>
</evidence>